<dbReference type="Proteomes" id="UP000406256">
    <property type="component" value="Unassembled WGS sequence"/>
</dbReference>
<dbReference type="SUPFAM" id="SSF46689">
    <property type="entry name" value="Homeodomain-like"/>
    <property type="match status" value="2"/>
</dbReference>
<gene>
    <name evidence="4" type="primary">cdhR_2</name>
    <name evidence="4" type="ORF">PAN31108_05173</name>
</gene>
<proteinExistence type="predicted"/>
<evidence type="ECO:0000313" key="4">
    <source>
        <dbReference type="EMBL" id="VVE57176.1"/>
    </source>
</evidence>
<dbReference type="Pfam" id="PF12833">
    <property type="entry name" value="HTH_18"/>
    <property type="match status" value="1"/>
</dbReference>
<dbReference type="Pfam" id="PF01965">
    <property type="entry name" value="DJ-1_PfpI"/>
    <property type="match status" value="1"/>
</dbReference>
<name>A0A5E4Z7R1_9BURK</name>
<dbReference type="GO" id="GO:0043565">
    <property type="term" value="F:sequence-specific DNA binding"/>
    <property type="evidence" value="ECO:0007669"/>
    <property type="project" value="InterPro"/>
</dbReference>
<evidence type="ECO:0000256" key="1">
    <source>
        <dbReference type="ARBA" id="ARBA00023015"/>
    </source>
</evidence>
<dbReference type="Gene3D" id="3.40.50.880">
    <property type="match status" value="1"/>
</dbReference>
<evidence type="ECO:0000259" key="3">
    <source>
        <dbReference type="PROSITE" id="PS01124"/>
    </source>
</evidence>
<dbReference type="InterPro" id="IPR052158">
    <property type="entry name" value="INH-QAR"/>
</dbReference>
<organism evidence="4 5">
    <name type="scientific">Pandoraea anhela</name>
    <dbReference type="NCBI Taxonomy" id="2508295"/>
    <lineage>
        <taxon>Bacteria</taxon>
        <taxon>Pseudomonadati</taxon>
        <taxon>Pseudomonadota</taxon>
        <taxon>Betaproteobacteria</taxon>
        <taxon>Burkholderiales</taxon>
        <taxon>Burkholderiaceae</taxon>
        <taxon>Pandoraea</taxon>
    </lineage>
</organism>
<dbReference type="SMART" id="SM00342">
    <property type="entry name" value="HTH_ARAC"/>
    <property type="match status" value="1"/>
</dbReference>
<protein>
    <submittedName>
        <fullName evidence="4">HTH-type transcriptional regulator CdhR</fullName>
    </submittedName>
</protein>
<dbReference type="InterPro" id="IPR009057">
    <property type="entry name" value="Homeodomain-like_sf"/>
</dbReference>
<feature type="domain" description="HTH araC/xylS-type" evidence="3">
    <location>
        <begin position="221"/>
        <end position="319"/>
    </location>
</feature>
<dbReference type="EMBL" id="CABPSB010000037">
    <property type="protein sequence ID" value="VVE57176.1"/>
    <property type="molecule type" value="Genomic_DNA"/>
</dbReference>
<dbReference type="PANTHER" id="PTHR43130:SF3">
    <property type="entry name" value="HTH-TYPE TRANSCRIPTIONAL REGULATOR RV1931C"/>
    <property type="match status" value="1"/>
</dbReference>
<keyword evidence="5" id="KW-1185">Reference proteome</keyword>
<dbReference type="InterPro" id="IPR002818">
    <property type="entry name" value="DJ-1/PfpI"/>
</dbReference>
<dbReference type="InterPro" id="IPR029062">
    <property type="entry name" value="Class_I_gatase-like"/>
</dbReference>
<keyword evidence="2" id="KW-0804">Transcription</keyword>
<sequence>MNITVDIIIYPGFKALEAVGALSVFKYANAHLKKRGRAGGYDIKLTSLELGAVASETEIPLFAEKKLSTLNIPHTAIAVGAWDIEKAVSNAPEIVEWFRSSATQLQRIVALCSGAFFLAQAGLLDGKRATTHWAVADMLQTSYPSILLDSDCIFVRQGNIWTSAGVTAGIDLALAIVEQDLGADIALDVARDLVVYLRRQGGQSQFSTHLESHATQDLGIRELQSWMLANLDKDIAAPELASRVAMSLRSFNRCFKKETGTTPTAFLMRARVEVARRMLEEGTLPAKTIAASAGFNTYDAMRKAFQTVLGITPLVYRHRFGAAADGGAERR</sequence>
<dbReference type="InterPro" id="IPR018060">
    <property type="entry name" value="HTH_AraC"/>
</dbReference>
<reference evidence="4 5" key="1">
    <citation type="submission" date="2019-08" db="EMBL/GenBank/DDBJ databases">
        <authorList>
            <person name="Peeters C."/>
        </authorList>
    </citation>
    <scope>NUCLEOTIDE SEQUENCE [LARGE SCALE GENOMIC DNA]</scope>
    <source>
        <strain evidence="4 5">LMG 31108</strain>
    </source>
</reference>
<evidence type="ECO:0000256" key="2">
    <source>
        <dbReference type="ARBA" id="ARBA00023163"/>
    </source>
</evidence>
<dbReference type="Gene3D" id="1.10.10.60">
    <property type="entry name" value="Homeodomain-like"/>
    <property type="match status" value="1"/>
</dbReference>
<dbReference type="PROSITE" id="PS01124">
    <property type="entry name" value="HTH_ARAC_FAMILY_2"/>
    <property type="match status" value="1"/>
</dbReference>
<dbReference type="GO" id="GO:0003700">
    <property type="term" value="F:DNA-binding transcription factor activity"/>
    <property type="evidence" value="ECO:0007669"/>
    <property type="project" value="InterPro"/>
</dbReference>
<dbReference type="CDD" id="cd03137">
    <property type="entry name" value="GATase1_AraC_1"/>
    <property type="match status" value="1"/>
</dbReference>
<dbReference type="RefSeq" id="WP_150671603.1">
    <property type="nucleotide sequence ID" value="NZ_CABPSB010000037.1"/>
</dbReference>
<accession>A0A5E4Z7R1</accession>
<dbReference type="AlphaFoldDB" id="A0A5E4Z7R1"/>
<dbReference type="SUPFAM" id="SSF52317">
    <property type="entry name" value="Class I glutamine amidotransferase-like"/>
    <property type="match status" value="1"/>
</dbReference>
<dbReference type="OrthoDB" id="8543772at2"/>
<evidence type="ECO:0000313" key="5">
    <source>
        <dbReference type="Proteomes" id="UP000406256"/>
    </source>
</evidence>
<keyword evidence="1" id="KW-0805">Transcription regulation</keyword>
<dbReference type="PANTHER" id="PTHR43130">
    <property type="entry name" value="ARAC-FAMILY TRANSCRIPTIONAL REGULATOR"/>
    <property type="match status" value="1"/>
</dbReference>